<dbReference type="SMART" id="SM00275">
    <property type="entry name" value="G_alpha"/>
    <property type="match status" value="1"/>
</dbReference>
<dbReference type="CDD" id="cd00066">
    <property type="entry name" value="G-alpha"/>
    <property type="match status" value="1"/>
</dbReference>
<dbReference type="GO" id="GO:0003924">
    <property type="term" value="F:GTPase activity"/>
    <property type="evidence" value="ECO:0007669"/>
    <property type="project" value="InterPro"/>
</dbReference>
<dbReference type="PANTHER" id="PTHR10218">
    <property type="entry name" value="GTP-BINDING PROTEIN ALPHA SUBUNIT"/>
    <property type="match status" value="1"/>
</dbReference>
<keyword evidence="1 6" id="KW-0479">Metal-binding</keyword>
<keyword evidence="2 5" id="KW-0547">Nucleotide-binding</keyword>
<keyword evidence="9" id="KW-1185">Reference proteome</keyword>
<feature type="compositionally biased region" description="Low complexity" evidence="7">
    <location>
        <begin position="713"/>
        <end position="731"/>
    </location>
</feature>
<dbReference type="InterPro" id="IPR027417">
    <property type="entry name" value="P-loop_NTPase"/>
</dbReference>
<dbReference type="PANTHER" id="PTHR10218:SF302">
    <property type="entry name" value="GUANINE NUCLEOTIDE-BINDING PROTEIN ALPHA-5 SUBUNIT"/>
    <property type="match status" value="1"/>
</dbReference>
<feature type="compositionally biased region" description="Basic and acidic residues" evidence="7">
    <location>
        <begin position="24"/>
        <end position="43"/>
    </location>
</feature>
<feature type="region of interest" description="Disordered" evidence="7">
    <location>
        <begin position="713"/>
        <end position="747"/>
    </location>
</feature>
<organism evidence="8 9">
    <name type="scientific">Diversispora eburnea</name>
    <dbReference type="NCBI Taxonomy" id="1213867"/>
    <lineage>
        <taxon>Eukaryota</taxon>
        <taxon>Fungi</taxon>
        <taxon>Fungi incertae sedis</taxon>
        <taxon>Mucoromycota</taxon>
        <taxon>Glomeromycotina</taxon>
        <taxon>Glomeromycetes</taxon>
        <taxon>Diversisporales</taxon>
        <taxon>Diversisporaceae</taxon>
        <taxon>Diversispora</taxon>
    </lineage>
</organism>
<keyword evidence="6" id="KW-0460">Magnesium</keyword>
<dbReference type="GO" id="GO:0005525">
    <property type="term" value="F:GTP binding"/>
    <property type="evidence" value="ECO:0007669"/>
    <property type="project" value="UniProtKB-KW"/>
</dbReference>
<dbReference type="Pfam" id="PF00503">
    <property type="entry name" value="G-alpha"/>
    <property type="match status" value="1"/>
</dbReference>
<sequence>MAHSTATIDMGDPLRPYIPPNETPEEKKKRIQHEKLAKKHSEAIDRQLKAEKEERDKQKDAKLLLLVLKQLKIIHGKGLEAERQQYRRIVYINILTAMKALTNAVTSLGYKLEIEKNQQHLEKFQKLTSIKDSLNCNSFTIQAAMKDQKLDDDALDLYREHVDSIKALWKDPAIKKCFNSANNIDRISKSDYLPTDEDILQARVRTVGVAEHKFEINRTIYSPYFDDVDAIIFMAAVSAFDQTLEEDIDVNRMTDSIQLFDTICNNPLMINTSVILFLNKIDILQNKLTYIEDTKQMRVIVASVNDIVQRENLRESDYSDPINPNNHRFSSCPTVKTNQDSNNLINSIVGDNAFQLNFTCGITDKKLCDKAELAFEEAGKVISKAFIFNTPIIINALFDDLNDRRLLGSAGPARLIPLVSDDKITRLYPQALVKQFNFTNHPEFNDDDIIAMFNAGANFWFENDGPIKPNQANFHTVILHELFHGLGFTSSYRDHVNNALDMKSDALSPIPVLTFETEEPTLLDPVLFEGFAESIFDRFVMVLPDTSDPTGTPPTSFTNFTNQLNNFGPPNTNFSTANDFFNELMASPEWTNVAKYLFKKATLEKSMMFVPRDVDIVDGTFLETSLNPYAPGSSISHVSEAVYSDTSDFLMRFALEPGLTIDDLIISGGNFSGGAVGPRLISIMNSLGYATADNPNPIIPDEPLDDEEVPIVQTSTPSSVPTPTTVNESTSYSAPTNFEHPGVSSSSSLKTNKICLI</sequence>
<keyword evidence="3 5" id="KW-0342">GTP-binding</keyword>
<dbReference type="SUPFAM" id="SSF52540">
    <property type="entry name" value="P-loop containing nucleoside triphosphate hydrolases"/>
    <property type="match status" value="1"/>
</dbReference>
<dbReference type="SUPFAM" id="SSF47895">
    <property type="entry name" value="Transducin (alpha subunit), insertion domain"/>
    <property type="match status" value="1"/>
</dbReference>
<evidence type="ECO:0000256" key="7">
    <source>
        <dbReference type="SAM" id="MobiDB-lite"/>
    </source>
</evidence>
<dbReference type="Proteomes" id="UP000789706">
    <property type="component" value="Unassembled WGS sequence"/>
</dbReference>
<accession>A0A9N8Z938</accession>
<dbReference type="GO" id="GO:0007188">
    <property type="term" value="P:adenylate cyclase-modulating G protein-coupled receptor signaling pathway"/>
    <property type="evidence" value="ECO:0007669"/>
    <property type="project" value="TreeGrafter"/>
</dbReference>
<evidence type="ECO:0000313" key="8">
    <source>
        <dbReference type="EMBL" id="CAG8482211.1"/>
    </source>
</evidence>
<dbReference type="AlphaFoldDB" id="A0A9N8Z938"/>
<dbReference type="GO" id="GO:0046872">
    <property type="term" value="F:metal ion binding"/>
    <property type="evidence" value="ECO:0007669"/>
    <property type="project" value="UniProtKB-KW"/>
</dbReference>
<dbReference type="PROSITE" id="PS51882">
    <property type="entry name" value="G_ALPHA"/>
    <property type="match status" value="1"/>
</dbReference>
<dbReference type="EMBL" id="CAJVPK010000245">
    <property type="protein sequence ID" value="CAG8482211.1"/>
    <property type="molecule type" value="Genomic_DNA"/>
</dbReference>
<reference evidence="8" key="1">
    <citation type="submission" date="2021-06" db="EMBL/GenBank/DDBJ databases">
        <authorList>
            <person name="Kallberg Y."/>
            <person name="Tangrot J."/>
            <person name="Rosling A."/>
        </authorList>
    </citation>
    <scope>NUCLEOTIDE SEQUENCE</scope>
    <source>
        <strain evidence="8">AZ414A</strain>
    </source>
</reference>
<evidence type="ECO:0000256" key="6">
    <source>
        <dbReference type="PIRSR" id="PIRSR601019-2"/>
    </source>
</evidence>
<dbReference type="InterPro" id="IPR011025">
    <property type="entry name" value="GproteinA_insert"/>
</dbReference>
<dbReference type="InterPro" id="IPR001019">
    <property type="entry name" value="Gprotein_alpha_su"/>
</dbReference>
<evidence type="ECO:0000256" key="4">
    <source>
        <dbReference type="ARBA" id="ARBA00023224"/>
    </source>
</evidence>
<dbReference type="GO" id="GO:0005834">
    <property type="term" value="C:heterotrimeric G-protein complex"/>
    <property type="evidence" value="ECO:0007669"/>
    <property type="project" value="TreeGrafter"/>
</dbReference>
<dbReference type="GO" id="GO:0005737">
    <property type="term" value="C:cytoplasm"/>
    <property type="evidence" value="ECO:0007669"/>
    <property type="project" value="TreeGrafter"/>
</dbReference>
<dbReference type="GO" id="GO:0031683">
    <property type="term" value="F:G-protein beta/gamma-subunit complex binding"/>
    <property type="evidence" value="ECO:0007669"/>
    <property type="project" value="InterPro"/>
</dbReference>
<keyword evidence="4" id="KW-0807">Transducer</keyword>
<feature type="binding site" evidence="6">
    <location>
        <position position="206"/>
    </location>
    <ligand>
        <name>Mg(2+)</name>
        <dbReference type="ChEBI" id="CHEBI:18420"/>
    </ligand>
</feature>
<evidence type="ECO:0000256" key="2">
    <source>
        <dbReference type="ARBA" id="ARBA00022741"/>
    </source>
</evidence>
<dbReference type="Gene3D" id="1.10.400.10">
    <property type="entry name" value="GI Alpha 1, domain 2-like"/>
    <property type="match status" value="1"/>
</dbReference>
<dbReference type="Gene3D" id="3.40.50.300">
    <property type="entry name" value="P-loop containing nucleotide triphosphate hydrolases"/>
    <property type="match status" value="1"/>
</dbReference>
<comment type="caution">
    <text evidence="8">The sequence shown here is derived from an EMBL/GenBank/DDBJ whole genome shotgun (WGS) entry which is preliminary data.</text>
</comment>
<feature type="binding site" evidence="5">
    <location>
        <begin position="279"/>
        <end position="282"/>
    </location>
    <ligand>
        <name>GTP</name>
        <dbReference type="ChEBI" id="CHEBI:37565"/>
    </ligand>
</feature>
<name>A0A9N8Z938_9GLOM</name>
<gene>
    <name evidence="8" type="ORF">DEBURN_LOCUS3726</name>
</gene>
<dbReference type="OrthoDB" id="73465at2759"/>
<dbReference type="FunFam" id="3.40.50.300:FF:000692">
    <property type="entry name" value="Guanine nucleotide-binding protein subunit alpha"/>
    <property type="match status" value="1"/>
</dbReference>
<evidence type="ECO:0000313" key="9">
    <source>
        <dbReference type="Proteomes" id="UP000789706"/>
    </source>
</evidence>
<evidence type="ECO:0000256" key="1">
    <source>
        <dbReference type="ARBA" id="ARBA00022723"/>
    </source>
</evidence>
<evidence type="ECO:0000256" key="5">
    <source>
        <dbReference type="PIRSR" id="PIRSR601019-1"/>
    </source>
</evidence>
<proteinExistence type="predicted"/>
<feature type="region of interest" description="Disordered" evidence="7">
    <location>
        <begin position="1"/>
        <end position="43"/>
    </location>
</feature>
<feature type="binding site" evidence="5">
    <location>
        <begin position="200"/>
        <end position="206"/>
    </location>
    <ligand>
        <name>GTP</name>
        <dbReference type="ChEBI" id="CHEBI:37565"/>
    </ligand>
</feature>
<protein>
    <submittedName>
        <fullName evidence="8">11288_t:CDS:1</fullName>
    </submittedName>
</protein>
<dbReference type="GO" id="GO:0001664">
    <property type="term" value="F:G protein-coupled receptor binding"/>
    <property type="evidence" value="ECO:0007669"/>
    <property type="project" value="TreeGrafter"/>
</dbReference>
<evidence type="ECO:0000256" key="3">
    <source>
        <dbReference type="ARBA" id="ARBA00023134"/>
    </source>
</evidence>